<dbReference type="InterPro" id="IPR007325">
    <property type="entry name" value="KFase/CYL"/>
</dbReference>
<evidence type="ECO:0000313" key="2">
    <source>
        <dbReference type="EMBL" id="KIL62063.1"/>
    </source>
</evidence>
<evidence type="ECO:0000256" key="1">
    <source>
        <dbReference type="ARBA" id="ARBA00007865"/>
    </source>
</evidence>
<dbReference type="SUPFAM" id="SSF102198">
    <property type="entry name" value="Putative cyclase"/>
    <property type="match status" value="1"/>
</dbReference>
<dbReference type="PANTHER" id="PTHR31118:SF12">
    <property type="entry name" value="CYCLASE-LIKE PROTEIN 2"/>
    <property type="match status" value="1"/>
</dbReference>
<reference evidence="2 3" key="1">
    <citation type="submission" date="2014-04" db="EMBL/GenBank/DDBJ databases">
        <title>Evolutionary Origins and Diversification of the Mycorrhizal Mutualists.</title>
        <authorList>
            <consortium name="DOE Joint Genome Institute"/>
            <consortium name="Mycorrhizal Genomics Consortium"/>
            <person name="Kohler A."/>
            <person name="Kuo A."/>
            <person name="Nagy L.G."/>
            <person name="Floudas D."/>
            <person name="Copeland A."/>
            <person name="Barry K.W."/>
            <person name="Cichocki N."/>
            <person name="Veneault-Fourrey C."/>
            <person name="LaButti K."/>
            <person name="Lindquist E.A."/>
            <person name="Lipzen A."/>
            <person name="Lundell T."/>
            <person name="Morin E."/>
            <person name="Murat C."/>
            <person name="Riley R."/>
            <person name="Ohm R."/>
            <person name="Sun H."/>
            <person name="Tunlid A."/>
            <person name="Henrissat B."/>
            <person name="Grigoriev I.V."/>
            <person name="Hibbett D.S."/>
            <person name="Martin F."/>
        </authorList>
    </citation>
    <scope>NUCLEOTIDE SEQUENCE [LARGE SCALE GENOMIC DNA]</scope>
    <source>
        <strain evidence="2 3">Koide BX008</strain>
    </source>
</reference>
<gene>
    <name evidence="2" type="ORF">M378DRAFT_179870</name>
</gene>
<comment type="similarity">
    <text evidence="1">Belongs to the Cyclase 1 superfamily.</text>
</comment>
<name>A0A0C2X070_AMAMK</name>
<dbReference type="Pfam" id="PF04199">
    <property type="entry name" value="Cyclase"/>
    <property type="match status" value="1"/>
</dbReference>
<organism evidence="2 3">
    <name type="scientific">Amanita muscaria (strain Koide BX008)</name>
    <dbReference type="NCBI Taxonomy" id="946122"/>
    <lineage>
        <taxon>Eukaryota</taxon>
        <taxon>Fungi</taxon>
        <taxon>Dikarya</taxon>
        <taxon>Basidiomycota</taxon>
        <taxon>Agaricomycotina</taxon>
        <taxon>Agaricomycetes</taxon>
        <taxon>Agaricomycetidae</taxon>
        <taxon>Agaricales</taxon>
        <taxon>Pluteineae</taxon>
        <taxon>Amanitaceae</taxon>
        <taxon>Amanita</taxon>
    </lineage>
</organism>
<dbReference type="HOGENOM" id="CLU_030671_3_0_1"/>
<dbReference type="PANTHER" id="PTHR31118">
    <property type="entry name" value="CYCLASE-LIKE PROTEIN 2"/>
    <property type="match status" value="1"/>
</dbReference>
<evidence type="ECO:0000313" key="3">
    <source>
        <dbReference type="Proteomes" id="UP000054549"/>
    </source>
</evidence>
<dbReference type="STRING" id="946122.A0A0C2X070"/>
<keyword evidence="3" id="KW-1185">Reference proteome</keyword>
<dbReference type="OrthoDB" id="7108654at2759"/>
<sequence length="229" mass="25166">MPSHSIVDLTHPLTSHTQIYPGDPPFLSTPHCTIPSDGASVHKLSLGTHTGTHIDAPSHFIPNGKHIGQIPLSSLVSLPALIIDLSKKGLSTKQEITWEEHLNEYREEMNEDKVVIIHTGWSRFWGTKEYFHHPYLTKDAAVRMVERGVRILAMDTASPDETSEDGEFGVHKAMLGAGGLIVENLTNVERLVDGDGEEGNWLVSFVPLYLGGEEDGSPIRAFAWRTAGS</sequence>
<dbReference type="Proteomes" id="UP000054549">
    <property type="component" value="Unassembled WGS sequence"/>
</dbReference>
<dbReference type="InParanoid" id="A0A0C2X070"/>
<proteinExistence type="inferred from homology"/>
<dbReference type="AlphaFoldDB" id="A0A0C2X070"/>
<dbReference type="GO" id="GO:0019441">
    <property type="term" value="P:L-tryptophan catabolic process to kynurenine"/>
    <property type="evidence" value="ECO:0007669"/>
    <property type="project" value="InterPro"/>
</dbReference>
<dbReference type="InterPro" id="IPR037175">
    <property type="entry name" value="KFase_sf"/>
</dbReference>
<accession>A0A0C2X070</accession>
<dbReference type="GO" id="GO:0004061">
    <property type="term" value="F:arylformamidase activity"/>
    <property type="evidence" value="ECO:0007669"/>
    <property type="project" value="InterPro"/>
</dbReference>
<dbReference type="Gene3D" id="3.50.30.50">
    <property type="entry name" value="Putative cyclase"/>
    <property type="match status" value="1"/>
</dbReference>
<dbReference type="EMBL" id="KN818276">
    <property type="protein sequence ID" value="KIL62063.1"/>
    <property type="molecule type" value="Genomic_DNA"/>
</dbReference>
<protein>
    <recommendedName>
        <fullName evidence="4">Cyclase</fullName>
    </recommendedName>
</protein>
<evidence type="ECO:0008006" key="4">
    <source>
        <dbReference type="Google" id="ProtNLM"/>
    </source>
</evidence>